<accession>A0A3N4LY16</accession>
<dbReference type="STRING" id="1051890.A0A3N4LY16"/>
<sequence length="170" mass="18944">MAKQLKLKWGDKEFDLQETADRLVQWITKFMQVGDIAIQYDPVHAALPWAGVRFILLLVVGQQEKLAAAIVGMERVSVLIGRCAIYEQLYLTDDPPKNAKEATENLRQALLSLYTAILLALCRFIRVFQGNLIDKLKIPESTLAEISAIDEPESAVNSAVAAVENCCTRI</sequence>
<reference evidence="1 2" key="1">
    <citation type="journal article" date="2018" name="Nat. Ecol. Evol.">
        <title>Pezizomycetes genomes reveal the molecular basis of ectomycorrhizal truffle lifestyle.</title>
        <authorList>
            <person name="Murat C."/>
            <person name="Payen T."/>
            <person name="Noel B."/>
            <person name="Kuo A."/>
            <person name="Morin E."/>
            <person name="Chen J."/>
            <person name="Kohler A."/>
            <person name="Krizsan K."/>
            <person name="Balestrini R."/>
            <person name="Da Silva C."/>
            <person name="Montanini B."/>
            <person name="Hainaut M."/>
            <person name="Levati E."/>
            <person name="Barry K.W."/>
            <person name="Belfiori B."/>
            <person name="Cichocki N."/>
            <person name="Clum A."/>
            <person name="Dockter R.B."/>
            <person name="Fauchery L."/>
            <person name="Guy J."/>
            <person name="Iotti M."/>
            <person name="Le Tacon F."/>
            <person name="Lindquist E.A."/>
            <person name="Lipzen A."/>
            <person name="Malagnac F."/>
            <person name="Mello A."/>
            <person name="Molinier V."/>
            <person name="Miyauchi S."/>
            <person name="Poulain J."/>
            <person name="Riccioni C."/>
            <person name="Rubini A."/>
            <person name="Sitrit Y."/>
            <person name="Splivallo R."/>
            <person name="Traeger S."/>
            <person name="Wang M."/>
            <person name="Zifcakova L."/>
            <person name="Wipf D."/>
            <person name="Zambonelli A."/>
            <person name="Paolocci F."/>
            <person name="Nowrousian M."/>
            <person name="Ottonello S."/>
            <person name="Baldrian P."/>
            <person name="Spatafora J.W."/>
            <person name="Henrissat B."/>
            <person name="Nagy L.G."/>
            <person name="Aury J.M."/>
            <person name="Wincker P."/>
            <person name="Grigoriev I.V."/>
            <person name="Bonfante P."/>
            <person name="Martin F.M."/>
        </authorList>
    </citation>
    <scope>NUCLEOTIDE SEQUENCE [LARGE SCALE GENOMIC DNA]</scope>
    <source>
        <strain evidence="1 2">ATCC MYA-4762</strain>
    </source>
</reference>
<evidence type="ECO:0000313" key="1">
    <source>
        <dbReference type="EMBL" id="RPB27796.1"/>
    </source>
</evidence>
<dbReference type="OrthoDB" id="3940513at2759"/>
<dbReference type="Proteomes" id="UP000267821">
    <property type="component" value="Unassembled WGS sequence"/>
</dbReference>
<keyword evidence="2" id="KW-1185">Reference proteome</keyword>
<evidence type="ECO:0008006" key="3">
    <source>
        <dbReference type="Google" id="ProtNLM"/>
    </source>
</evidence>
<proteinExistence type="predicted"/>
<evidence type="ECO:0000313" key="2">
    <source>
        <dbReference type="Proteomes" id="UP000267821"/>
    </source>
</evidence>
<dbReference type="InParanoid" id="A0A3N4LY16"/>
<organism evidence="1 2">
    <name type="scientific">Terfezia boudieri ATCC MYA-4762</name>
    <dbReference type="NCBI Taxonomy" id="1051890"/>
    <lineage>
        <taxon>Eukaryota</taxon>
        <taxon>Fungi</taxon>
        <taxon>Dikarya</taxon>
        <taxon>Ascomycota</taxon>
        <taxon>Pezizomycotina</taxon>
        <taxon>Pezizomycetes</taxon>
        <taxon>Pezizales</taxon>
        <taxon>Pezizaceae</taxon>
        <taxon>Terfezia</taxon>
    </lineage>
</organism>
<dbReference type="EMBL" id="ML121530">
    <property type="protein sequence ID" value="RPB27796.1"/>
    <property type="molecule type" value="Genomic_DNA"/>
</dbReference>
<dbReference type="AlphaFoldDB" id="A0A3N4LY16"/>
<gene>
    <name evidence="1" type="ORF">L211DRAFT_802387</name>
</gene>
<protein>
    <recommendedName>
        <fullName evidence="3">NWD NACHT-NTPase N-terminal domain-containing protein</fullName>
    </recommendedName>
</protein>
<name>A0A3N4LY16_9PEZI</name>